<name>A0ACB8GK23_PSICU</name>
<evidence type="ECO:0000313" key="1">
    <source>
        <dbReference type="EMBL" id="KAH9475815.1"/>
    </source>
</evidence>
<proteinExistence type="predicted"/>
<protein>
    <submittedName>
        <fullName evidence="1">Uncharacterized protein</fullName>
    </submittedName>
</protein>
<sequence length="96" mass="11273">MARETARGLRGVESQMKNKTSYEYVEKITAPETWCWRNCPYDTPWIQTQYNLLGIEAPKKHSMSDYGMSSRLERDRHENFALLAFDDAYYRLAGNV</sequence>
<evidence type="ECO:0000313" key="2">
    <source>
        <dbReference type="Proteomes" id="UP000664032"/>
    </source>
</evidence>
<organism evidence="1 2">
    <name type="scientific">Psilocybe cubensis</name>
    <name type="common">Psychedelic mushroom</name>
    <name type="synonym">Stropharia cubensis</name>
    <dbReference type="NCBI Taxonomy" id="181762"/>
    <lineage>
        <taxon>Eukaryota</taxon>
        <taxon>Fungi</taxon>
        <taxon>Dikarya</taxon>
        <taxon>Basidiomycota</taxon>
        <taxon>Agaricomycotina</taxon>
        <taxon>Agaricomycetes</taxon>
        <taxon>Agaricomycetidae</taxon>
        <taxon>Agaricales</taxon>
        <taxon>Agaricineae</taxon>
        <taxon>Strophariaceae</taxon>
        <taxon>Psilocybe</taxon>
    </lineage>
</organism>
<dbReference type="Proteomes" id="UP000664032">
    <property type="component" value="Unassembled WGS sequence"/>
</dbReference>
<accession>A0ACB8GK23</accession>
<keyword evidence="2" id="KW-1185">Reference proteome</keyword>
<reference evidence="1" key="1">
    <citation type="submission" date="2021-10" db="EMBL/GenBank/DDBJ databases">
        <title>Psilocybe cubensis genome.</title>
        <authorList>
            <person name="Mckernan K.J."/>
            <person name="Crawford S."/>
            <person name="Trippe A."/>
            <person name="Kane L.T."/>
            <person name="Mclaughlin S."/>
        </authorList>
    </citation>
    <scope>NUCLEOTIDE SEQUENCE</scope>
    <source>
        <strain evidence="1">MGC-MH-2018</strain>
    </source>
</reference>
<dbReference type="EMBL" id="JAFIQS020000011">
    <property type="protein sequence ID" value="KAH9475815.1"/>
    <property type="molecule type" value="Genomic_DNA"/>
</dbReference>
<comment type="caution">
    <text evidence="1">The sequence shown here is derived from an EMBL/GenBank/DDBJ whole genome shotgun (WGS) entry which is preliminary data.</text>
</comment>
<gene>
    <name evidence="1" type="ORF">JR316_0011375</name>
</gene>